<dbReference type="InterPro" id="IPR001584">
    <property type="entry name" value="Integrase_cat-core"/>
</dbReference>
<dbReference type="GO" id="GO:0006313">
    <property type="term" value="P:DNA transposition"/>
    <property type="evidence" value="ECO:0007669"/>
    <property type="project" value="InterPro"/>
</dbReference>
<organism evidence="3 4">
    <name type="scientific">Beauveria bassiana D1-5</name>
    <dbReference type="NCBI Taxonomy" id="1245745"/>
    <lineage>
        <taxon>Eukaryota</taxon>
        <taxon>Fungi</taxon>
        <taxon>Dikarya</taxon>
        <taxon>Ascomycota</taxon>
        <taxon>Pezizomycotina</taxon>
        <taxon>Sordariomycetes</taxon>
        <taxon>Hypocreomycetidae</taxon>
        <taxon>Hypocreales</taxon>
        <taxon>Cordycipitaceae</taxon>
        <taxon>Beauveria</taxon>
    </lineage>
</organism>
<dbReference type="GO" id="GO:0015074">
    <property type="term" value="P:DNA integration"/>
    <property type="evidence" value="ECO:0007669"/>
    <property type="project" value="InterPro"/>
</dbReference>
<dbReference type="InterPro" id="IPR002514">
    <property type="entry name" value="Transposase_8"/>
</dbReference>
<evidence type="ECO:0000256" key="1">
    <source>
        <dbReference type="ARBA" id="ARBA00022884"/>
    </source>
</evidence>
<reference evidence="3 4" key="1">
    <citation type="submission" date="2012-10" db="EMBL/GenBank/DDBJ databases">
        <title>Genome sequencing and analysis of entomopathogenic fungi Beauveria bassiana D1-5.</title>
        <authorList>
            <person name="Li Q."/>
            <person name="Wang L."/>
            <person name="Zhang Z."/>
            <person name="Wang Q."/>
            <person name="Ren J."/>
            <person name="Wang M."/>
            <person name="Xu W."/>
            <person name="Wang J."/>
            <person name="Lu Y."/>
            <person name="Du Q."/>
            <person name="Sun Z."/>
        </authorList>
    </citation>
    <scope>NUCLEOTIDE SEQUENCE [LARGE SCALE GENOMIC DNA]</scope>
    <source>
        <strain evidence="3 4">D1-5</strain>
    </source>
</reference>
<evidence type="ECO:0000313" key="3">
    <source>
        <dbReference type="EMBL" id="KGQ13499.1"/>
    </source>
</evidence>
<dbReference type="Gene3D" id="3.30.420.10">
    <property type="entry name" value="Ribonuclease H-like superfamily/Ribonuclease H"/>
    <property type="match status" value="1"/>
</dbReference>
<dbReference type="HOGENOM" id="CLU_471703_0_0_1"/>
<dbReference type="GO" id="GO:0003723">
    <property type="term" value="F:RNA binding"/>
    <property type="evidence" value="ECO:0007669"/>
    <property type="project" value="UniProtKB-KW"/>
</dbReference>
<keyword evidence="1" id="KW-0694">RNA-binding</keyword>
<dbReference type="InterPro" id="IPR012337">
    <property type="entry name" value="RNaseH-like_sf"/>
</dbReference>
<dbReference type="InterPro" id="IPR009057">
    <property type="entry name" value="Homeodomain-like_sf"/>
</dbReference>
<evidence type="ECO:0000313" key="4">
    <source>
        <dbReference type="Proteomes" id="UP000030106"/>
    </source>
</evidence>
<dbReference type="InterPro" id="IPR029056">
    <property type="entry name" value="Ribokinase-like"/>
</dbReference>
<sequence length="578" mass="66243">MRKARFTEHQIIAVLKSVEAGRTVKDVCREAGISEASYYNWKAKTVYFYQPDTRRDEPVIQVLTELAERYPRYVFKKLFQLLRRQGNTWNHKRVHRIYCLLKLNFRRKGKQRLPARNPTPLATPEALNQSWSIDFMHDALVCGRRFRTFNVVDDFNREALAIEIDLNIPAQRVVRVLDRIVANRGYPLKLRMDNGPELVSLTLAQWSEEHGVMLEFIKPGKPTQNAFIERFNRTYRTEILDFYLFRTLNEAREITEHWLMEYNSERPHESLNNLTPEEYRLMAEKPEISKSHYVRFRWWKLWCSPNPAVVPLLKAGDILVIQQRNQNGLSLTEAIYGANQVAGGIASPQIQRMRECIELGTTYVARVISINDSGVLTLVGGSYHEVCLHPGYHDIFGSAGRAASALAHLKVPVNFHTYADNSVAQVLRERAYFESFNVDIQPLARSILFHYEHGLSEPKIYNVPPVSMPDIRLQATNVLRYGMLEGTAVVDAEYAVYDPQNVSKPELFKQNGSTAKNLALILNRYEATTLSGQPKLSVEEQAIHLFEQGHAQVIIIKQGPAGALVQEMRSLLILHTSG</sequence>
<dbReference type="PROSITE" id="PS50994">
    <property type="entry name" value="INTEGRASE"/>
    <property type="match status" value="1"/>
</dbReference>
<dbReference type="EMBL" id="ANFO01000039">
    <property type="protein sequence ID" value="KGQ13499.1"/>
    <property type="molecule type" value="Genomic_DNA"/>
</dbReference>
<dbReference type="GO" id="GO:0005634">
    <property type="term" value="C:nucleus"/>
    <property type="evidence" value="ECO:0007669"/>
    <property type="project" value="UniProtKB-ARBA"/>
</dbReference>
<dbReference type="PANTHER" id="PTHR47515:SF3">
    <property type="entry name" value="INTEGRASE CORE DOMAIN PROTEIN"/>
    <property type="match status" value="1"/>
</dbReference>
<dbReference type="PANTHER" id="PTHR47515">
    <property type="entry name" value="LOW CALCIUM RESPONSE LOCUS PROTEIN T"/>
    <property type="match status" value="1"/>
</dbReference>
<evidence type="ECO:0000259" key="2">
    <source>
        <dbReference type="PROSITE" id="PS50994"/>
    </source>
</evidence>
<dbReference type="SUPFAM" id="SSF53613">
    <property type="entry name" value="Ribokinase-like"/>
    <property type="match status" value="1"/>
</dbReference>
<dbReference type="NCBIfam" id="NF033516">
    <property type="entry name" value="transpos_IS3"/>
    <property type="match status" value="1"/>
</dbReference>
<dbReference type="GO" id="GO:0003677">
    <property type="term" value="F:DNA binding"/>
    <property type="evidence" value="ECO:0007669"/>
    <property type="project" value="InterPro"/>
</dbReference>
<gene>
    <name evidence="3" type="ORF">BBAD15_g682</name>
</gene>
<dbReference type="Proteomes" id="UP000030106">
    <property type="component" value="Unassembled WGS sequence"/>
</dbReference>
<dbReference type="InterPro" id="IPR036397">
    <property type="entry name" value="RNaseH_sf"/>
</dbReference>
<dbReference type="SUPFAM" id="SSF46689">
    <property type="entry name" value="Homeodomain-like"/>
    <property type="match status" value="1"/>
</dbReference>
<dbReference type="AlphaFoldDB" id="A0A0A2WK48"/>
<dbReference type="Pfam" id="PF01527">
    <property type="entry name" value="HTH_Tnp_1"/>
    <property type="match status" value="1"/>
</dbReference>
<dbReference type="SUPFAM" id="SSF53098">
    <property type="entry name" value="Ribonuclease H-like"/>
    <property type="match status" value="1"/>
</dbReference>
<dbReference type="Pfam" id="PF13683">
    <property type="entry name" value="rve_3"/>
    <property type="match status" value="1"/>
</dbReference>
<comment type="caution">
    <text evidence="3">The sequence shown here is derived from an EMBL/GenBank/DDBJ whole genome shotgun (WGS) entry which is preliminary data.</text>
</comment>
<proteinExistence type="predicted"/>
<dbReference type="InterPro" id="IPR048020">
    <property type="entry name" value="Transpos_IS3"/>
</dbReference>
<name>A0A0A2WK48_BEABA</name>
<feature type="domain" description="Integrase catalytic" evidence="2">
    <location>
        <begin position="116"/>
        <end position="284"/>
    </location>
</feature>
<accession>A0A0A2WK48</accession>
<dbReference type="GO" id="GO:0004803">
    <property type="term" value="F:transposase activity"/>
    <property type="evidence" value="ECO:0007669"/>
    <property type="project" value="InterPro"/>
</dbReference>
<protein>
    <submittedName>
        <fullName evidence="3">Insertion element IS407 uncharacterized 31.7 kDa protein</fullName>
    </submittedName>
</protein>